<evidence type="ECO:0000256" key="1">
    <source>
        <dbReference type="ARBA" id="ARBA00011975"/>
    </source>
</evidence>
<dbReference type="PANTHER" id="PTHR10629">
    <property type="entry name" value="CYTOSINE-SPECIFIC METHYLTRANSFERASE"/>
    <property type="match status" value="1"/>
</dbReference>
<evidence type="ECO:0000256" key="3">
    <source>
        <dbReference type="ARBA" id="ARBA00022679"/>
    </source>
</evidence>
<dbReference type="Pfam" id="PF00145">
    <property type="entry name" value="DNA_methylase"/>
    <property type="match status" value="1"/>
</dbReference>
<evidence type="ECO:0000313" key="5">
    <source>
        <dbReference type="EMBL" id="CAA7058836.1"/>
    </source>
</evidence>
<proteinExistence type="predicted"/>
<dbReference type="EMBL" id="CACVBM020001740">
    <property type="protein sequence ID" value="CAA7058836.1"/>
    <property type="molecule type" value="Genomic_DNA"/>
</dbReference>
<dbReference type="InterPro" id="IPR029063">
    <property type="entry name" value="SAM-dependent_MTases_sf"/>
</dbReference>
<dbReference type="Gene3D" id="3.40.50.150">
    <property type="entry name" value="Vaccinia Virus protein VP39"/>
    <property type="match status" value="2"/>
</dbReference>
<dbReference type="InterPro" id="IPR050390">
    <property type="entry name" value="C5-Methyltransferase"/>
</dbReference>
<dbReference type="EC" id="2.1.1.37" evidence="1"/>
<dbReference type="PANTHER" id="PTHR10629:SF52">
    <property type="entry name" value="DNA (CYTOSINE-5)-METHYLTRANSFERASE 1"/>
    <property type="match status" value="1"/>
</dbReference>
<name>A0A6D2LCL0_9BRAS</name>
<reference evidence="5" key="1">
    <citation type="submission" date="2020-01" db="EMBL/GenBank/DDBJ databases">
        <authorList>
            <person name="Mishra B."/>
        </authorList>
    </citation>
    <scope>NUCLEOTIDE SEQUENCE [LARGE SCALE GENOMIC DNA]</scope>
</reference>
<protein>
    <recommendedName>
        <fullName evidence="1">DNA (cytosine-5-)-methyltransferase</fullName>
        <ecNumber evidence="1">2.1.1.37</ecNumber>
    </recommendedName>
</protein>
<keyword evidence="2" id="KW-0489">Methyltransferase</keyword>
<dbReference type="GO" id="GO:0003886">
    <property type="term" value="F:DNA (cytosine-5-)-methyltransferase activity"/>
    <property type="evidence" value="ECO:0007669"/>
    <property type="project" value="UniProtKB-EC"/>
</dbReference>
<dbReference type="AlphaFoldDB" id="A0A6D2LCL0"/>
<dbReference type="GO" id="GO:0003677">
    <property type="term" value="F:DNA binding"/>
    <property type="evidence" value="ECO:0007669"/>
    <property type="project" value="TreeGrafter"/>
</dbReference>
<keyword evidence="6" id="KW-1185">Reference proteome</keyword>
<evidence type="ECO:0000256" key="2">
    <source>
        <dbReference type="ARBA" id="ARBA00022603"/>
    </source>
</evidence>
<evidence type="ECO:0000256" key="4">
    <source>
        <dbReference type="ARBA" id="ARBA00022691"/>
    </source>
</evidence>
<gene>
    <name evidence="5" type="ORF">MERR_LOCUS46072</name>
</gene>
<keyword evidence="4" id="KW-0949">S-adenosyl-L-methionine</keyword>
<dbReference type="Proteomes" id="UP000467841">
    <property type="component" value="Unassembled WGS sequence"/>
</dbReference>
<dbReference type="OrthoDB" id="1747723at2759"/>
<evidence type="ECO:0000313" key="6">
    <source>
        <dbReference type="Proteomes" id="UP000467841"/>
    </source>
</evidence>
<comment type="caution">
    <text evidence="5">The sequence shown here is derived from an EMBL/GenBank/DDBJ whole genome shotgun (WGS) entry which is preliminary data.</text>
</comment>
<dbReference type="SUPFAM" id="SSF53335">
    <property type="entry name" value="S-adenosyl-L-methionine-dependent methyltransferases"/>
    <property type="match status" value="1"/>
</dbReference>
<organism evidence="5 6">
    <name type="scientific">Microthlaspi erraticum</name>
    <dbReference type="NCBI Taxonomy" id="1685480"/>
    <lineage>
        <taxon>Eukaryota</taxon>
        <taxon>Viridiplantae</taxon>
        <taxon>Streptophyta</taxon>
        <taxon>Embryophyta</taxon>
        <taxon>Tracheophyta</taxon>
        <taxon>Spermatophyta</taxon>
        <taxon>Magnoliopsida</taxon>
        <taxon>eudicotyledons</taxon>
        <taxon>Gunneridae</taxon>
        <taxon>Pentapetalae</taxon>
        <taxon>rosids</taxon>
        <taxon>malvids</taxon>
        <taxon>Brassicales</taxon>
        <taxon>Brassicaceae</taxon>
        <taxon>Coluteocarpeae</taxon>
        <taxon>Microthlaspi</taxon>
    </lineage>
</organism>
<accession>A0A6D2LCL0</accession>
<dbReference type="GO" id="GO:0032259">
    <property type="term" value="P:methylation"/>
    <property type="evidence" value="ECO:0007669"/>
    <property type="project" value="UniProtKB-KW"/>
</dbReference>
<sequence length="295" mass="32909">MTRPKDLSSRPKFSTIEDDTLLRKKKEKGLESETDDSGIVKPNDVHEERRLATLDIFAGCGGMTWGLEQAGVTETKWTIEYEEPAGQAFKQNHPVNCNVILRAIMEKCGDQDECVYTTEANDLAAKLNEDQKKAGAYGVSQSRKRAFIWAAAPDEVLPEWPQPMHVFATPKLNISLSKGLRYAAVPSTRFGAPFRPITVRDTIGDLPPVENGESETKRQLLFNIKANFSTTKEDTLLRNKKGKGLESETDSGIVKPNDVHEETRLATLDIWLWQLPNFHQRSSAIGLCPSLGNII</sequence>
<dbReference type="GO" id="GO:0005634">
    <property type="term" value="C:nucleus"/>
    <property type="evidence" value="ECO:0007669"/>
    <property type="project" value="TreeGrafter"/>
</dbReference>
<dbReference type="GO" id="GO:0044027">
    <property type="term" value="P:negative regulation of gene expression via chromosomal CpG island methylation"/>
    <property type="evidence" value="ECO:0007669"/>
    <property type="project" value="TreeGrafter"/>
</dbReference>
<keyword evidence="3" id="KW-0808">Transferase</keyword>
<dbReference type="InterPro" id="IPR001525">
    <property type="entry name" value="C5_MeTfrase"/>
</dbReference>